<reference evidence="2" key="1">
    <citation type="submission" date="2023-10" db="EMBL/GenBank/DDBJ databases">
        <authorList>
            <person name="Chen Y."/>
            <person name="Shah S."/>
            <person name="Dougan E. K."/>
            <person name="Thang M."/>
            <person name="Chan C."/>
        </authorList>
    </citation>
    <scope>NUCLEOTIDE SEQUENCE [LARGE SCALE GENOMIC DNA]</scope>
</reference>
<protein>
    <submittedName>
        <fullName evidence="2">Uncharacterized protein</fullName>
    </submittedName>
</protein>
<proteinExistence type="predicted"/>
<name>A0ABN9PKB5_9DINO</name>
<dbReference type="EMBL" id="CAUYUJ010000974">
    <property type="protein sequence ID" value="CAK0793464.1"/>
    <property type="molecule type" value="Genomic_DNA"/>
</dbReference>
<organism evidence="2 3">
    <name type="scientific">Prorocentrum cordatum</name>
    <dbReference type="NCBI Taxonomy" id="2364126"/>
    <lineage>
        <taxon>Eukaryota</taxon>
        <taxon>Sar</taxon>
        <taxon>Alveolata</taxon>
        <taxon>Dinophyceae</taxon>
        <taxon>Prorocentrales</taxon>
        <taxon>Prorocentraceae</taxon>
        <taxon>Prorocentrum</taxon>
    </lineage>
</organism>
<feature type="region of interest" description="Disordered" evidence="1">
    <location>
        <begin position="105"/>
        <end position="185"/>
    </location>
</feature>
<keyword evidence="3" id="KW-1185">Reference proteome</keyword>
<evidence type="ECO:0000313" key="2">
    <source>
        <dbReference type="EMBL" id="CAK0793464.1"/>
    </source>
</evidence>
<gene>
    <name evidence="2" type="ORF">PCOR1329_LOCUS3761</name>
</gene>
<feature type="compositionally biased region" description="Basic residues" evidence="1">
    <location>
        <begin position="168"/>
        <end position="185"/>
    </location>
</feature>
<evidence type="ECO:0000313" key="3">
    <source>
        <dbReference type="Proteomes" id="UP001189429"/>
    </source>
</evidence>
<accession>A0ABN9PKB5</accession>
<evidence type="ECO:0000256" key="1">
    <source>
        <dbReference type="SAM" id="MobiDB-lite"/>
    </source>
</evidence>
<sequence>EEEEEGEEEGGVDPGQEWHLVRGCWGPGWAPFQARRPVRGGGHCGPAPGATLRAHADMDRGSLLASPGRSALLGEAARCPPPRLPRPRARARAARLALLCGSSWGPGGSMLSPEEGKIPAPPPSPSFPTASTSYTRRSGGEISDEADLRPPRCRLKRAVAPLLMGNKQPRKLTRHQQHTTAPNHK</sequence>
<feature type="non-terminal residue" evidence="2">
    <location>
        <position position="1"/>
    </location>
</feature>
<comment type="caution">
    <text evidence="2">The sequence shown here is derived from an EMBL/GenBank/DDBJ whole genome shotgun (WGS) entry which is preliminary data.</text>
</comment>
<dbReference type="Proteomes" id="UP001189429">
    <property type="component" value="Unassembled WGS sequence"/>
</dbReference>